<protein>
    <submittedName>
        <fullName evidence="1">Uncharacterized protein</fullName>
    </submittedName>
</protein>
<evidence type="ECO:0000313" key="1">
    <source>
        <dbReference type="EMBL" id="TQF65771.1"/>
    </source>
</evidence>
<dbReference type="EMBL" id="VIGH01000010">
    <property type="protein sequence ID" value="TQF65771.1"/>
    <property type="molecule type" value="Genomic_DNA"/>
</dbReference>
<gene>
    <name evidence="1" type="ORF">FK531_20290</name>
</gene>
<keyword evidence="2" id="KW-1185">Reference proteome</keyword>
<evidence type="ECO:0000313" key="2">
    <source>
        <dbReference type="Proteomes" id="UP000316256"/>
    </source>
</evidence>
<dbReference type="Proteomes" id="UP000316256">
    <property type="component" value="Unassembled WGS sequence"/>
</dbReference>
<name>A0A541B0C7_9NOCA</name>
<sequence>MTDNAPSQWNSLAASAASGQLHLNRGVARQCAQRCSAFLIELVEIKRNAMGLASIDGFGTQLKSGVALAAKFEKKAANGDYSLDQAIADHIKVVEQMQHVFEEIEARYAASDAAAARGIDSAGATMRGN</sequence>
<dbReference type="RefSeq" id="WP_142102693.1">
    <property type="nucleotide sequence ID" value="NZ_VIGH01000010.1"/>
</dbReference>
<dbReference type="AlphaFoldDB" id="A0A541B0C7"/>
<organism evidence="1 2">
    <name type="scientific">Rhodococcus spelaei</name>
    <dbReference type="NCBI Taxonomy" id="2546320"/>
    <lineage>
        <taxon>Bacteria</taxon>
        <taxon>Bacillati</taxon>
        <taxon>Actinomycetota</taxon>
        <taxon>Actinomycetes</taxon>
        <taxon>Mycobacteriales</taxon>
        <taxon>Nocardiaceae</taxon>
        <taxon>Rhodococcus</taxon>
    </lineage>
</organism>
<dbReference type="OrthoDB" id="4471562at2"/>
<reference evidence="1 2" key="1">
    <citation type="submission" date="2019-06" db="EMBL/GenBank/DDBJ databases">
        <title>Rhodococcus spaelei sp. nov., isolated from a cave.</title>
        <authorList>
            <person name="Lee S.D."/>
        </authorList>
    </citation>
    <scope>NUCLEOTIDE SEQUENCE [LARGE SCALE GENOMIC DNA]</scope>
    <source>
        <strain evidence="1 2">C9-5</strain>
    </source>
</reference>
<proteinExistence type="predicted"/>
<comment type="caution">
    <text evidence="1">The sequence shown here is derived from an EMBL/GenBank/DDBJ whole genome shotgun (WGS) entry which is preliminary data.</text>
</comment>
<accession>A0A541B0C7</accession>